<dbReference type="AlphaFoldDB" id="A0A813ESZ8"/>
<protein>
    <recommendedName>
        <fullName evidence="3">RCC1 repeat-containing protein</fullName>
    </recommendedName>
</protein>
<comment type="caution">
    <text evidence="1">The sequence shown here is derived from an EMBL/GenBank/DDBJ whole genome shotgun (WGS) entry which is preliminary data.</text>
</comment>
<name>A0A813ESZ8_POLGL</name>
<dbReference type="InterPro" id="IPR009091">
    <property type="entry name" value="RCC1/BLIP-II"/>
</dbReference>
<gene>
    <name evidence="1" type="ORF">PGLA1383_LOCUS19184</name>
</gene>
<proteinExistence type="predicted"/>
<evidence type="ECO:0000313" key="2">
    <source>
        <dbReference type="Proteomes" id="UP000654075"/>
    </source>
</evidence>
<dbReference type="SUPFAM" id="SSF50985">
    <property type="entry name" value="RCC1/BLIP-II"/>
    <property type="match status" value="1"/>
</dbReference>
<accession>A0A813ESZ8</accession>
<dbReference type="Proteomes" id="UP000654075">
    <property type="component" value="Unassembled WGS sequence"/>
</dbReference>
<keyword evidence="2" id="KW-1185">Reference proteome</keyword>
<sequence>ADGSVVTWGSADCGGNSSAVAPLLTEGVVQVCGTGGAFAAIKADGSVVTWGVADYGGNSAAVAPLLTEGAADDSVVTWGDADFGGNSAAVAPLLMEGVVQVRGNSRAFAAIKADGSVVT</sequence>
<feature type="non-terminal residue" evidence="1">
    <location>
        <position position="119"/>
    </location>
</feature>
<dbReference type="EMBL" id="CAJNNV010012548">
    <property type="protein sequence ID" value="CAE8600881.1"/>
    <property type="molecule type" value="Genomic_DNA"/>
</dbReference>
<evidence type="ECO:0000313" key="1">
    <source>
        <dbReference type="EMBL" id="CAE8600881.1"/>
    </source>
</evidence>
<reference evidence="1" key="1">
    <citation type="submission" date="2021-02" db="EMBL/GenBank/DDBJ databases">
        <authorList>
            <person name="Dougan E. K."/>
            <person name="Rhodes N."/>
            <person name="Thang M."/>
            <person name="Chan C."/>
        </authorList>
    </citation>
    <scope>NUCLEOTIDE SEQUENCE</scope>
</reference>
<organism evidence="1 2">
    <name type="scientific">Polarella glacialis</name>
    <name type="common">Dinoflagellate</name>
    <dbReference type="NCBI Taxonomy" id="89957"/>
    <lineage>
        <taxon>Eukaryota</taxon>
        <taxon>Sar</taxon>
        <taxon>Alveolata</taxon>
        <taxon>Dinophyceae</taxon>
        <taxon>Suessiales</taxon>
        <taxon>Suessiaceae</taxon>
        <taxon>Polarella</taxon>
    </lineage>
</organism>
<evidence type="ECO:0008006" key="3">
    <source>
        <dbReference type="Google" id="ProtNLM"/>
    </source>
</evidence>
<dbReference type="Gene3D" id="2.130.10.30">
    <property type="entry name" value="Regulator of chromosome condensation 1/beta-lactamase-inhibitor protein II"/>
    <property type="match status" value="1"/>
</dbReference>